<dbReference type="CDD" id="cd09272">
    <property type="entry name" value="RNase_HI_RT_Ty1"/>
    <property type="match status" value="1"/>
</dbReference>
<dbReference type="PANTHER" id="PTHR11827:SF100">
    <property type="entry name" value="CATION-CHLORIDE COTRANSPORTER 1"/>
    <property type="match status" value="1"/>
</dbReference>
<evidence type="ECO:0000259" key="6">
    <source>
        <dbReference type="Pfam" id="PF00324"/>
    </source>
</evidence>
<comment type="subcellular location">
    <subcellularLocation>
        <location evidence="1">Membrane</location>
        <topology evidence="1">Multi-pass membrane protein</topology>
    </subcellularLocation>
</comment>
<dbReference type="Gene3D" id="1.20.1740.10">
    <property type="entry name" value="Amino acid/polyamine transporter I"/>
    <property type="match status" value="1"/>
</dbReference>
<keyword evidence="2 5" id="KW-0812">Transmembrane</keyword>
<feature type="transmembrane region" description="Helical" evidence="5">
    <location>
        <begin position="179"/>
        <end position="203"/>
    </location>
</feature>
<dbReference type="GO" id="GO:0015377">
    <property type="term" value="F:chloride:monoatomic cation symporter activity"/>
    <property type="evidence" value="ECO:0007669"/>
    <property type="project" value="InterPro"/>
</dbReference>
<gene>
    <name evidence="7" type="ORF">D0Y65_023568</name>
</gene>
<feature type="domain" description="Amino acid permease/ SLC12A" evidence="6">
    <location>
        <begin position="170"/>
        <end position="354"/>
    </location>
</feature>
<dbReference type="Pfam" id="PF00324">
    <property type="entry name" value="AA_permease"/>
    <property type="match status" value="1"/>
</dbReference>
<organism evidence="7 8">
    <name type="scientific">Glycine soja</name>
    <name type="common">Wild soybean</name>
    <dbReference type="NCBI Taxonomy" id="3848"/>
    <lineage>
        <taxon>Eukaryota</taxon>
        <taxon>Viridiplantae</taxon>
        <taxon>Streptophyta</taxon>
        <taxon>Embryophyta</taxon>
        <taxon>Tracheophyta</taxon>
        <taxon>Spermatophyta</taxon>
        <taxon>Magnoliopsida</taxon>
        <taxon>eudicotyledons</taxon>
        <taxon>Gunneridae</taxon>
        <taxon>Pentapetalae</taxon>
        <taxon>rosids</taxon>
        <taxon>fabids</taxon>
        <taxon>Fabales</taxon>
        <taxon>Fabaceae</taxon>
        <taxon>Papilionoideae</taxon>
        <taxon>50 kb inversion clade</taxon>
        <taxon>NPAAA clade</taxon>
        <taxon>indigoferoid/millettioid clade</taxon>
        <taxon>Phaseoleae</taxon>
        <taxon>Glycine</taxon>
        <taxon>Glycine subgen. Soja</taxon>
    </lineage>
</organism>
<accession>A0A445IYL0</accession>
<feature type="transmembrane region" description="Helical" evidence="5">
    <location>
        <begin position="309"/>
        <end position="331"/>
    </location>
</feature>
<dbReference type="EMBL" id="QZWG01000009">
    <property type="protein sequence ID" value="RZB91212.1"/>
    <property type="molecule type" value="Genomic_DNA"/>
</dbReference>
<keyword evidence="3 5" id="KW-1133">Transmembrane helix</keyword>
<dbReference type="InterPro" id="IPR004841">
    <property type="entry name" value="AA-permease/SLC12A_dom"/>
</dbReference>
<dbReference type="PANTHER" id="PTHR11827">
    <property type="entry name" value="SOLUTE CARRIER FAMILY 12, CATION COTRANSPORTERS"/>
    <property type="match status" value="1"/>
</dbReference>
<evidence type="ECO:0000256" key="3">
    <source>
        <dbReference type="ARBA" id="ARBA00022989"/>
    </source>
</evidence>
<evidence type="ECO:0000256" key="5">
    <source>
        <dbReference type="SAM" id="Phobius"/>
    </source>
</evidence>
<sequence length="376" mass="40134">MNEANHISSPMVGGCKLTLRFLECGFRPKLTPKALKGPNSTPKASSRGKGCPSLIYSYLALSLADVGLGFFPIHSLMPSTSWAWCVDNNDPSEQHWAAVKRILRYLAGTVNFGLKFLPPSTGPPFTVHSYCDADWASDPDDRRSTSGAAIFFGSNLVSWWSKKQSVVARIVGMAGIGETLLLVSLCGTCTFLTSISLSAIATNGAMKGGGPYYLIGRALGPEVGVSIGLCFFLGNAVAGALYILGAVETFLKAVPSAGIFRETITQVNGTAIARPIQSPSSHDLQIYGIVLTILLCFIVFGGVKMINRVAPAFLIPVLFSVVCIFLGIFLAGKDHPSEGITGLSSDTFKENWSSDYQRTNNAGIPETDGSVTWNFK</sequence>
<keyword evidence="4 5" id="KW-0472">Membrane</keyword>
<comment type="caution">
    <text evidence="7">The sequence shown here is derived from an EMBL/GenBank/DDBJ whole genome shotgun (WGS) entry which is preliminary data.</text>
</comment>
<dbReference type="InterPro" id="IPR004842">
    <property type="entry name" value="SLC12A_fam"/>
</dbReference>
<evidence type="ECO:0000313" key="7">
    <source>
        <dbReference type="EMBL" id="RZB91212.1"/>
    </source>
</evidence>
<name>A0A445IYL0_GLYSO</name>
<evidence type="ECO:0000256" key="2">
    <source>
        <dbReference type="ARBA" id="ARBA00022692"/>
    </source>
</evidence>
<evidence type="ECO:0000256" key="1">
    <source>
        <dbReference type="ARBA" id="ARBA00004141"/>
    </source>
</evidence>
<reference evidence="7 8" key="1">
    <citation type="submission" date="2018-09" db="EMBL/GenBank/DDBJ databases">
        <title>A high-quality reference genome of wild soybean provides a powerful tool to mine soybean genomes.</title>
        <authorList>
            <person name="Xie M."/>
            <person name="Chung C.Y.L."/>
            <person name="Li M.-W."/>
            <person name="Wong F.-L."/>
            <person name="Chan T.-F."/>
            <person name="Lam H.-M."/>
        </authorList>
    </citation>
    <scope>NUCLEOTIDE SEQUENCE [LARGE SCALE GENOMIC DNA]</scope>
    <source>
        <strain evidence="8">cv. W05</strain>
        <tissue evidence="7">Hypocotyl of etiolated seedlings</tissue>
    </source>
</reference>
<protein>
    <submittedName>
        <fullName evidence="7">Cation-chloride cotransporter 1</fullName>
    </submittedName>
</protein>
<evidence type="ECO:0000313" key="8">
    <source>
        <dbReference type="Proteomes" id="UP000289340"/>
    </source>
</evidence>
<keyword evidence="8" id="KW-1185">Reference proteome</keyword>
<evidence type="ECO:0000256" key="4">
    <source>
        <dbReference type="ARBA" id="ARBA00023136"/>
    </source>
</evidence>
<dbReference type="GO" id="GO:0016020">
    <property type="term" value="C:membrane"/>
    <property type="evidence" value="ECO:0007669"/>
    <property type="project" value="UniProtKB-SubCell"/>
</dbReference>
<feature type="transmembrane region" description="Helical" evidence="5">
    <location>
        <begin position="284"/>
        <end position="303"/>
    </location>
</feature>
<dbReference type="AlphaFoldDB" id="A0A445IYL0"/>
<dbReference type="Proteomes" id="UP000289340">
    <property type="component" value="Chromosome 9"/>
</dbReference>
<feature type="transmembrane region" description="Helical" evidence="5">
    <location>
        <begin position="223"/>
        <end position="244"/>
    </location>
</feature>
<proteinExistence type="predicted"/>